<dbReference type="InterPro" id="IPR038109">
    <property type="entry name" value="DNA_bind_recomb_sf"/>
</dbReference>
<dbReference type="Gene3D" id="3.90.1750.20">
    <property type="entry name" value="Putative Large Serine Recombinase, Chain B, Domain 2"/>
    <property type="match status" value="1"/>
</dbReference>
<gene>
    <name evidence="7" type="ORF">O7A05_33020</name>
</gene>
<sequence length="583" mass="65410">MTKSKPQPIRAYSYIRMSTDTQLHGDSRRRQLELSERYAEKHGLELVEEFRLEDIGVSAFRGANLSIDSSLGRFLQIVRKGEVPAGSYLLLESLDRLSRQDVFTSLSLFTDIIKAGIKIVTLADDQVYTSEKTDFSQLVVSLAIMSRAHEESQTKSRRLAEAWTNKRRTVNDSKLTAISPSWLDLSADRKSFVLNEERTVIVRSMFQDAAAGLGSFSIARRLNQAGVPPFGRSRGWQMSYVSKILTNRAVIGEYQPHTKSGGRRVPIGEPIKDYFPAVVDEQLFLRVQAARAQRRVGGAGRKGKFVSNLFSGLARCAYCGSRMHFVNKGLSPKSGGTYLMCDSAQRKLGCVTNAWRYGDFEASFLTFVEEIDLQPLMHGDADTANRARLDQAIQVLEGRLARLEEERGRTFRLLMDQDTTSDFIKKEFARYQREIEAASAERASLVAERRLFESNVARFHESGNEIQDLVAQLRSSAEDDTYRLRAKVAARLKALVDHVNVAALGIRATEPDNLMLFPTGGQGDFQRAKIGGSSPRQFEVMFRDGMQRVVQPDKTDPAAGSSQLYRWLEPRSESRLAAPPADR</sequence>
<evidence type="ECO:0000313" key="7">
    <source>
        <dbReference type="EMBL" id="MEI9406936.1"/>
    </source>
</evidence>
<feature type="domain" description="Recombinase" evidence="6">
    <location>
        <begin position="181"/>
        <end position="297"/>
    </location>
</feature>
<dbReference type="PROSITE" id="PS51737">
    <property type="entry name" value="RECOMBINASE_DNA_BIND"/>
    <property type="match status" value="1"/>
</dbReference>
<evidence type="ECO:0000259" key="5">
    <source>
        <dbReference type="PROSITE" id="PS51736"/>
    </source>
</evidence>
<dbReference type="PROSITE" id="PS51736">
    <property type="entry name" value="RECOMBINASES_3"/>
    <property type="match status" value="1"/>
</dbReference>
<dbReference type="EMBL" id="JAPYKO010000053">
    <property type="protein sequence ID" value="MEI9406936.1"/>
    <property type="molecule type" value="Genomic_DNA"/>
</dbReference>
<evidence type="ECO:0000313" key="8">
    <source>
        <dbReference type="Proteomes" id="UP001366503"/>
    </source>
</evidence>
<dbReference type="Proteomes" id="UP001366503">
    <property type="component" value="Unassembled WGS sequence"/>
</dbReference>
<dbReference type="InterPro" id="IPR050639">
    <property type="entry name" value="SSR_resolvase"/>
</dbReference>
<dbReference type="Pfam" id="PF07508">
    <property type="entry name" value="Recombinase"/>
    <property type="match status" value="1"/>
</dbReference>
<keyword evidence="3" id="KW-0175">Coiled coil</keyword>
<dbReference type="InterPro" id="IPR025827">
    <property type="entry name" value="Zn_ribbon_recom_dom"/>
</dbReference>
<dbReference type="PANTHER" id="PTHR30461:SF2">
    <property type="entry name" value="SERINE RECOMBINASE PINE-RELATED"/>
    <property type="match status" value="1"/>
</dbReference>
<evidence type="ECO:0000256" key="1">
    <source>
        <dbReference type="ARBA" id="ARBA00023125"/>
    </source>
</evidence>
<feature type="region of interest" description="Disordered" evidence="4">
    <location>
        <begin position="551"/>
        <end position="583"/>
    </location>
</feature>
<dbReference type="Pfam" id="PF13408">
    <property type="entry name" value="Zn_ribbon_recom"/>
    <property type="match status" value="1"/>
</dbReference>
<name>A0ABU8KMJ7_9HYPH</name>
<protein>
    <submittedName>
        <fullName evidence="7">Recombinase family protein</fullName>
    </submittedName>
</protein>
<keyword evidence="1" id="KW-0238">DNA-binding</keyword>
<dbReference type="PANTHER" id="PTHR30461">
    <property type="entry name" value="DNA-INVERTASE FROM LAMBDOID PROPHAGE"/>
    <property type="match status" value="1"/>
</dbReference>
<keyword evidence="2" id="KW-0233">DNA recombination</keyword>
<dbReference type="SUPFAM" id="SSF53041">
    <property type="entry name" value="Resolvase-like"/>
    <property type="match status" value="1"/>
</dbReference>
<dbReference type="InterPro" id="IPR006119">
    <property type="entry name" value="Resolv_N"/>
</dbReference>
<evidence type="ECO:0000256" key="4">
    <source>
        <dbReference type="SAM" id="MobiDB-lite"/>
    </source>
</evidence>
<accession>A0ABU8KMJ7</accession>
<dbReference type="Pfam" id="PF00239">
    <property type="entry name" value="Resolvase"/>
    <property type="match status" value="1"/>
</dbReference>
<feature type="coiled-coil region" evidence="3">
    <location>
        <begin position="386"/>
        <end position="448"/>
    </location>
</feature>
<organism evidence="7 8">
    <name type="scientific">Mesorhizobium argentiipisi</name>
    <dbReference type="NCBI Taxonomy" id="3015175"/>
    <lineage>
        <taxon>Bacteria</taxon>
        <taxon>Pseudomonadati</taxon>
        <taxon>Pseudomonadota</taxon>
        <taxon>Alphaproteobacteria</taxon>
        <taxon>Hyphomicrobiales</taxon>
        <taxon>Phyllobacteriaceae</taxon>
        <taxon>Mesorhizobium</taxon>
    </lineage>
</organism>
<feature type="domain" description="Resolvase/invertase-type recombinase catalytic" evidence="5">
    <location>
        <begin position="10"/>
        <end position="170"/>
    </location>
</feature>
<evidence type="ECO:0000256" key="3">
    <source>
        <dbReference type="SAM" id="Coils"/>
    </source>
</evidence>
<dbReference type="CDD" id="cd00338">
    <property type="entry name" value="Ser_Recombinase"/>
    <property type="match status" value="1"/>
</dbReference>
<comment type="caution">
    <text evidence="7">The sequence shown here is derived from an EMBL/GenBank/DDBJ whole genome shotgun (WGS) entry which is preliminary data.</text>
</comment>
<dbReference type="InterPro" id="IPR011109">
    <property type="entry name" value="DNA_bind_recombinase_dom"/>
</dbReference>
<reference evidence="7 8" key="1">
    <citation type="submission" date="2022-12" db="EMBL/GenBank/DDBJ databases">
        <authorList>
            <person name="Muema E."/>
        </authorList>
    </citation>
    <scope>NUCLEOTIDE SEQUENCE [LARGE SCALE GENOMIC DNA]</scope>
    <source>
        <strain evidence="8">1330</strain>
    </source>
</reference>
<dbReference type="RefSeq" id="WP_337097563.1">
    <property type="nucleotide sequence ID" value="NZ_JAPYKO010000053.1"/>
</dbReference>
<dbReference type="Gene3D" id="3.40.50.1390">
    <property type="entry name" value="Resolvase, N-terminal catalytic domain"/>
    <property type="match status" value="1"/>
</dbReference>
<proteinExistence type="predicted"/>
<dbReference type="SMART" id="SM00857">
    <property type="entry name" value="Resolvase"/>
    <property type="match status" value="1"/>
</dbReference>
<keyword evidence="8" id="KW-1185">Reference proteome</keyword>
<evidence type="ECO:0000256" key="2">
    <source>
        <dbReference type="ARBA" id="ARBA00023172"/>
    </source>
</evidence>
<evidence type="ECO:0000259" key="6">
    <source>
        <dbReference type="PROSITE" id="PS51737"/>
    </source>
</evidence>
<dbReference type="InterPro" id="IPR036162">
    <property type="entry name" value="Resolvase-like_N_sf"/>
</dbReference>